<evidence type="ECO:0000256" key="2">
    <source>
        <dbReference type="ARBA" id="ARBA00022723"/>
    </source>
</evidence>
<dbReference type="CDD" id="cd03317">
    <property type="entry name" value="NAAAR"/>
    <property type="match status" value="1"/>
</dbReference>
<dbReference type="OrthoDB" id="9774531at2"/>
<dbReference type="GO" id="GO:0043748">
    <property type="term" value="F:O-succinylbenzoate synthase activity"/>
    <property type="evidence" value="ECO:0007669"/>
    <property type="project" value="UniProtKB-EC"/>
</dbReference>
<evidence type="ECO:0000313" key="9">
    <source>
        <dbReference type="Proteomes" id="UP000184699"/>
    </source>
</evidence>
<dbReference type="InterPro" id="IPR036849">
    <property type="entry name" value="Enolase-like_C_sf"/>
</dbReference>
<gene>
    <name evidence="8" type="ORF">SAMN05443544_0050</name>
</gene>
<dbReference type="AlphaFoldDB" id="A0A1N6DDN1"/>
<dbReference type="PANTHER" id="PTHR48073">
    <property type="entry name" value="O-SUCCINYLBENZOATE SYNTHASE-RELATED"/>
    <property type="match status" value="1"/>
</dbReference>
<dbReference type="RefSeq" id="WP_074258416.1">
    <property type="nucleotide sequence ID" value="NZ_FSRJ01000001.1"/>
</dbReference>
<dbReference type="UniPathway" id="UPA00079"/>
<accession>A0A1N6DDN1</accession>
<evidence type="ECO:0000256" key="6">
    <source>
        <dbReference type="NCBIfam" id="TIGR01928"/>
    </source>
</evidence>
<dbReference type="NCBIfam" id="TIGR01928">
    <property type="entry name" value="menC_lowGC_arch"/>
    <property type="match status" value="1"/>
</dbReference>
<sequence>MTPTTPTPTRAPAPRIEAIELHRIEVPLVRPFETSFGRETVREALLVRVRTDAGDGWGECVAGRDPFYSAEYVGGAASVIERYLAPALLDARAVGATRVSPARADDPRAVGVPLAASVAPVLAFVAGHRMAKGAVEAAVLDAELRAQGRSMGEAFGAVRDWVDCGVSVGIAPTLEELLDEVAGYVEEGYRRIKLKIKPGWDVVPVGAVRELLGRDGLLQVDANTAYTADDIPLLASLDAFGLLLIEQPFAEEDLATHALLASACETPVCLDESILDAATAVDAIERGATSVVNIKPGRMGGYLEALRVHDACRILDVPVWCGGMLETGIGRAANVALAALPGFVLPGDTSASSRYYADDVTEPFVLGTGEHRGQLRVPEAPGTGVTVREDLVREWASAPPITLTR</sequence>
<dbReference type="InterPro" id="IPR013341">
    <property type="entry name" value="Mandelate_racemase_N_dom"/>
</dbReference>
<feature type="domain" description="Mandelate racemase/muconate lactonizing enzyme C-terminal" evidence="7">
    <location>
        <begin position="174"/>
        <end position="267"/>
    </location>
</feature>
<proteinExistence type="predicted"/>
<comment type="cofactor">
    <cofactor evidence="1">
        <name>a divalent metal cation</name>
        <dbReference type="ChEBI" id="CHEBI:60240"/>
    </cofactor>
</comment>
<dbReference type="UniPathway" id="UPA01057">
    <property type="reaction ID" value="UER00165"/>
</dbReference>
<dbReference type="Gene3D" id="3.20.20.120">
    <property type="entry name" value="Enolase-like C-terminal domain"/>
    <property type="match status" value="1"/>
</dbReference>
<dbReference type="SFLD" id="SFLDG00180">
    <property type="entry name" value="muconate_cycloisomerase"/>
    <property type="match status" value="1"/>
</dbReference>
<dbReference type="EC" id="4.2.1.113" evidence="5 6"/>
<keyword evidence="9" id="KW-1185">Reference proteome</keyword>
<organism evidence="8 9">
    <name type="scientific">Agromyces cerinus subsp. cerinus</name>
    <dbReference type="NCBI Taxonomy" id="232089"/>
    <lineage>
        <taxon>Bacteria</taxon>
        <taxon>Bacillati</taxon>
        <taxon>Actinomycetota</taxon>
        <taxon>Actinomycetes</taxon>
        <taxon>Micrococcales</taxon>
        <taxon>Microbacteriaceae</taxon>
        <taxon>Agromyces</taxon>
    </lineage>
</organism>
<name>A0A1N6DDN1_9MICO</name>
<dbReference type="Pfam" id="PF13378">
    <property type="entry name" value="MR_MLE_C"/>
    <property type="match status" value="1"/>
</dbReference>
<evidence type="ECO:0000256" key="3">
    <source>
        <dbReference type="ARBA" id="ARBA00022842"/>
    </source>
</evidence>
<dbReference type="InterPro" id="IPR013342">
    <property type="entry name" value="Mandelate_racemase_C"/>
</dbReference>
<dbReference type="Pfam" id="PF02746">
    <property type="entry name" value="MR_MLE_N"/>
    <property type="match status" value="1"/>
</dbReference>
<dbReference type="GO" id="GO:0046872">
    <property type="term" value="F:metal ion binding"/>
    <property type="evidence" value="ECO:0007669"/>
    <property type="project" value="UniProtKB-KW"/>
</dbReference>
<keyword evidence="2" id="KW-0479">Metal-binding</keyword>
<evidence type="ECO:0000256" key="5">
    <source>
        <dbReference type="ARBA" id="ARBA00029491"/>
    </source>
</evidence>
<dbReference type="STRING" id="232089.SAMN05443544_0050"/>
<dbReference type="InterPro" id="IPR029017">
    <property type="entry name" value="Enolase-like_N"/>
</dbReference>
<dbReference type="SUPFAM" id="SSF54826">
    <property type="entry name" value="Enolase N-terminal domain-like"/>
    <property type="match status" value="1"/>
</dbReference>
<reference evidence="9" key="1">
    <citation type="submission" date="2016-11" db="EMBL/GenBank/DDBJ databases">
        <authorList>
            <person name="Varghese N."/>
            <person name="Submissions S."/>
        </authorList>
    </citation>
    <scope>NUCLEOTIDE SEQUENCE [LARGE SCALE GENOMIC DNA]</scope>
    <source>
        <strain evidence="9">DSM 8595</strain>
    </source>
</reference>
<dbReference type="GO" id="GO:0009234">
    <property type="term" value="P:menaquinone biosynthetic process"/>
    <property type="evidence" value="ECO:0007669"/>
    <property type="project" value="UniProtKB-UniRule"/>
</dbReference>
<dbReference type="Gene3D" id="3.30.390.10">
    <property type="entry name" value="Enolase-like, N-terminal domain"/>
    <property type="match status" value="1"/>
</dbReference>
<dbReference type="SUPFAM" id="SSF51604">
    <property type="entry name" value="Enolase C-terminal domain-like"/>
    <property type="match status" value="1"/>
</dbReference>
<protein>
    <recommendedName>
        <fullName evidence="5 6">o-succinylbenzoate synthase</fullName>
        <ecNumber evidence="5 6">4.2.1.113</ecNumber>
    </recommendedName>
</protein>
<dbReference type="InterPro" id="IPR010197">
    <property type="entry name" value="OSBS/NAAAR"/>
</dbReference>
<evidence type="ECO:0000256" key="4">
    <source>
        <dbReference type="ARBA" id="ARBA00023239"/>
    </source>
</evidence>
<evidence type="ECO:0000313" key="8">
    <source>
        <dbReference type="EMBL" id="SIN68754.1"/>
    </source>
</evidence>
<dbReference type="SMART" id="SM00922">
    <property type="entry name" value="MR_MLE"/>
    <property type="match status" value="1"/>
</dbReference>
<evidence type="ECO:0000259" key="7">
    <source>
        <dbReference type="SMART" id="SM00922"/>
    </source>
</evidence>
<dbReference type="InterPro" id="IPR029065">
    <property type="entry name" value="Enolase_C-like"/>
</dbReference>
<dbReference type="GO" id="GO:0016854">
    <property type="term" value="F:racemase and epimerase activity"/>
    <property type="evidence" value="ECO:0007669"/>
    <property type="project" value="UniProtKB-ARBA"/>
</dbReference>
<keyword evidence="3" id="KW-0460">Magnesium</keyword>
<dbReference type="SFLD" id="SFLDS00001">
    <property type="entry name" value="Enolase"/>
    <property type="match status" value="1"/>
</dbReference>
<dbReference type="SFLD" id="SFLDF00009">
    <property type="entry name" value="o-succinylbenzoate_synthase"/>
    <property type="match status" value="1"/>
</dbReference>
<dbReference type="Proteomes" id="UP000184699">
    <property type="component" value="Unassembled WGS sequence"/>
</dbReference>
<dbReference type="PANTHER" id="PTHR48073:SF5">
    <property type="entry name" value="O-SUCCINYLBENZOATE SYNTHASE"/>
    <property type="match status" value="1"/>
</dbReference>
<keyword evidence="4" id="KW-0456">Lyase</keyword>
<dbReference type="EMBL" id="FSRJ01000001">
    <property type="protein sequence ID" value="SIN68754.1"/>
    <property type="molecule type" value="Genomic_DNA"/>
</dbReference>
<evidence type="ECO:0000256" key="1">
    <source>
        <dbReference type="ARBA" id="ARBA00001968"/>
    </source>
</evidence>